<evidence type="ECO:0000313" key="8">
    <source>
        <dbReference type="Proteomes" id="UP000410492"/>
    </source>
</evidence>
<dbReference type="GO" id="GO:0003677">
    <property type="term" value="F:DNA binding"/>
    <property type="evidence" value="ECO:0007669"/>
    <property type="project" value="UniProtKB-UniRule"/>
</dbReference>
<evidence type="ECO:0000313" key="7">
    <source>
        <dbReference type="EMBL" id="VEN34310.1"/>
    </source>
</evidence>
<dbReference type="SUPFAM" id="SSF47095">
    <property type="entry name" value="HMG-box"/>
    <property type="match status" value="1"/>
</dbReference>
<dbReference type="GO" id="GO:0006357">
    <property type="term" value="P:regulation of transcription by RNA polymerase II"/>
    <property type="evidence" value="ECO:0007669"/>
    <property type="project" value="TreeGrafter"/>
</dbReference>
<dbReference type="InterPro" id="IPR051095">
    <property type="entry name" value="Dros_DevTransReg"/>
</dbReference>
<dbReference type="InterPro" id="IPR009071">
    <property type="entry name" value="HMG_box_dom"/>
</dbReference>
<dbReference type="CDD" id="cd18315">
    <property type="entry name" value="BTB_POZ_BAB-like"/>
    <property type="match status" value="1"/>
</dbReference>
<dbReference type="SUPFAM" id="SSF54695">
    <property type="entry name" value="POZ domain"/>
    <property type="match status" value="1"/>
</dbReference>
<dbReference type="SMART" id="SM00398">
    <property type="entry name" value="HMG"/>
    <property type="match status" value="1"/>
</dbReference>
<keyword evidence="8" id="KW-1185">Reference proteome</keyword>
<accession>A0A653BFF4</accession>
<dbReference type="Proteomes" id="UP000410492">
    <property type="component" value="Unassembled WGS sequence"/>
</dbReference>
<feature type="DNA-binding region" description="HMG box" evidence="3">
    <location>
        <begin position="620"/>
        <end position="675"/>
    </location>
</feature>
<dbReference type="InterPro" id="IPR000210">
    <property type="entry name" value="BTB/POZ_dom"/>
</dbReference>
<keyword evidence="3" id="KW-0238">DNA-binding</keyword>
<evidence type="ECO:0000256" key="2">
    <source>
        <dbReference type="ARBA" id="ARBA00023242"/>
    </source>
</evidence>
<evidence type="ECO:0000259" key="5">
    <source>
        <dbReference type="PROSITE" id="PS50097"/>
    </source>
</evidence>
<protein>
    <recommendedName>
        <fullName evidence="9">BTB domain-containing protein</fullName>
    </recommendedName>
</protein>
<dbReference type="SMART" id="SM00225">
    <property type="entry name" value="BTB"/>
    <property type="match status" value="1"/>
</dbReference>
<organism evidence="7 8">
    <name type="scientific">Callosobruchus maculatus</name>
    <name type="common">Southern cowpea weevil</name>
    <name type="synonym">Pulse bruchid</name>
    <dbReference type="NCBI Taxonomy" id="64391"/>
    <lineage>
        <taxon>Eukaryota</taxon>
        <taxon>Metazoa</taxon>
        <taxon>Ecdysozoa</taxon>
        <taxon>Arthropoda</taxon>
        <taxon>Hexapoda</taxon>
        <taxon>Insecta</taxon>
        <taxon>Pterygota</taxon>
        <taxon>Neoptera</taxon>
        <taxon>Endopterygota</taxon>
        <taxon>Coleoptera</taxon>
        <taxon>Polyphaga</taxon>
        <taxon>Cucujiformia</taxon>
        <taxon>Chrysomeloidea</taxon>
        <taxon>Chrysomelidae</taxon>
        <taxon>Bruchinae</taxon>
        <taxon>Bruchini</taxon>
        <taxon>Callosobruchus</taxon>
    </lineage>
</organism>
<evidence type="ECO:0008006" key="9">
    <source>
        <dbReference type="Google" id="ProtNLM"/>
    </source>
</evidence>
<dbReference type="GO" id="GO:0005634">
    <property type="term" value="C:nucleus"/>
    <property type="evidence" value="ECO:0007669"/>
    <property type="project" value="UniProtKB-SubCell"/>
</dbReference>
<dbReference type="Pfam" id="PF00651">
    <property type="entry name" value="BTB"/>
    <property type="match status" value="1"/>
</dbReference>
<dbReference type="Gene3D" id="1.10.30.10">
    <property type="entry name" value="High mobility group box domain"/>
    <property type="match status" value="1"/>
</dbReference>
<feature type="region of interest" description="Disordered" evidence="4">
    <location>
        <begin position="673"/>
        <end position="708"/>
    </location>
</feature>
<keyword evidence="2 3" id="KW-0539">Nucleus</keyword>
<comment type="subcellular location">
    <subcellularLocation>
        <location evidence="1">Nucleus</location>
    </subcellularLocation>
</comment>
<dbReference type="Gene3D" id="3.30.710.10">
    <property type="entry name" value="Potassium Channel Kv1.1, Chain A"/>
    <property type="match status" value="1"/>
</dbReference>
<gene>
    <name evidence="7" type="ORF">CALMAC_LOCUS546</name>
</gene>
<dbReference type="OrthoDB" id="6777468at2759"/>
<dbReference type="PANTHER" id="PTHR23110:SF99">
    <property type="entry name" value="BROAD-COMPLEX CORE PROTEIN ISOFORM 6"/>
    <property type="match status" value="1"/>
</dbReference>
<evidence type="ECO:0000256" key="4">
    <source>
        <dbReference type="SAM" id="MobiDB-lite"/>
    </source>
</evidence>
<dbReference type="Pfam" id="PF00505">
    <property type="entry name" value="HMG_box"/>
    <property type="match status" value="1"/>
</dbReference>
<evidence type="ECO:0000256" key="1">
    <source>
        <dbReference type="ARBA" id="ARBA00004123"/>
    </source>
</evidence>
<dbReference type="EMBL" id="CAACVG010000564">
    <property type="protein sequence ID" value="VEN34310.1"/>
    <property type="molecule type" value="Genomic_DNA"/>
</dbReference>
<dbReference type="PROSITE" id="PS50097">
    <property type="entry name" value="BTB"/>
    <property type="match status" value="1"/>
</dbReference>
<reference evidence="7 8" key="1">
    <citation type="submission" date="2019-01" db="EMBL/GenBank/DDBJ databases">
        <authorList>
            <person name="Sayadi A."/>
        </authorList>
    </citation>
    <scope>NUCLEOTIDE SEQUENCE [LARGE SCALE GENOMIC DNA]</scope>
</reference>
<evidence type="ECO:0000256" key="3">
    <source>
        <dbReference type="PROSITE-ProRule" id="PRU00267"/>
    </source>
</evidence>
<proteinExistence type="predicted"/>
<feature type="domain" description="HMG box" evidence="6">
    <location>
        <begin position="620"/>
        <end position="675"/>
    </location>
</feature>
<dbReference type="CDD" id="cd00084">
    <property type="entry name" value="HMG-box_SF"/>
    <property type="match status" value="1"/>
</dbReference>
<dbReference type="InterPro" id="IPR011333">
    <property type="entry name" value="SKP1/BTB/POZ_sf"/>
</dbReference>
<feature type="region of interest" description="Disordered" evidence="4">
    <location>
        <begin position="266"/>
        <end position="290"/>
    </location>
</feature>
<dbReference type="InterPro" id="IPR036910">
    <property type="entry name" value="HMG_box_dom_sf"/>
</dbReference>
<feature type="domain" description="BTB" evidence="5">
    <location>
        <begin position="37"/>
        <end position="104"/>
    </location>
</feature>
<dbReference type="PANTHER" id="PTHR23110">
    <property type="entry name" value="BTB DOMAIN TRANSCRIPTION FACTOR"/>
    <property type="match status" value="1"/>
</dbReference>
<name>A0A653BFF4_CALMS</name>
<evidence type="ECO:0000259" key="6">
    <source>
        <dbReference type="PROSITE" id="PS50118"/>
    </source>
</evidence>
<dbReference type="PROSITE" id="PS50118">
    <property type="entry name" value="HMG_BOX_2"/>
    <property type="match status" value="1"/>
</dbReference>
<sequence length="718" mass="78489">MEEEEPTGSQRYCLRWNNYTNNILQMISQHHLKEKFVDVVLVCEYHYVKVHRLILSACSMFFEALLDSQVGHVFQPYIVLTGVKFEHLKYILDFMYTGEIKALDKDIEEILALGEKLKVKGLCSVVLREKISINPQGPPTNIDTPIKPVPVGIDTPPIAKKESSFPSASMPDVPLQQTKVPSATLPKVPPETLRKVPPETLTKVPSATLPNVPTVTQTKVPSVTLPKVPPETLTKVPSATLPNVPSVTQTKLSSVTLPKVPPEIPTKVPSATLPKVPPETPTKVPSVTPPKVPSATLLKLPPAITSTPNERSVLKKGITSVSHTPVPSVAVDNKETVSGVSTPLSPVAINVTTSPPKLLPKIQVRHPSVINATATARCDEISEGVTQTTTESSNAAMPNKQITEKSKRIELSIVSSGQKSATNILKVSAKQADTLTFTGGSREAGTSAESSVMPKDSVIPKAQKQTTTPPIVAAQSDIVFDISKRTPAILKKGIKRKLTSSNTFENVSGSSDPCVNKTVTEVKFSPSKQRVIEVKTIKSKTDVVPNKPAKTEPTSTTEIRHEQIMPPEKTTAVKIGDEAMVVAKEETLDLTSNRTVLIRDRVDVMKNGTQVPKKVLDEEQKKSVNPFMMFANEWRGKIASENPGESKREISLRISQMWKSLDPDSRRTYYRRARQAVKGESTSTQSMERKPMDENVTVTDPPKDGPDIEIIICGDEED</sequence>
<dbReference type="AlphaFoldDB" id="A0A653BFF4"/>